<dbReference type="InterPro" id="IPR025662">
    <property type="entry name" value="Sigma_54_int_dom_ATP-bd_1"/>
</dbReference>
<comment type="similarity">
    <text evidence="2">Belongs to the dynein heavy chain family.</text>
</comment>
<dbReference type="EMBL" id="CH480823">
    <property type="protein sequence ID" value="EDW55976.1"/>
    <property type="molecule type" value="Genomic_DNA"/>
</dbReference>
<dbReference type="SUPFAM" id="SSF52540">
    <property type="entry name" value="P-loop containing nucleoside triphosphate hydrolases"/>
    <property type="match status" value="4"/>
</dbReference>
<dbReference type="Gene3D" id="1.20.920.20">
    <property type="match status" value="1"/>
</dbReference>
<dbReference type="PANTHER" id="PTHR22878:SF68">
    <property type="entry name" value="DYNEIN HEAVY CHAIN 6, AXONEMAL-LIKE"/>
    <property type="match status" value="1"/>
</dbReference>
<organism evidence="16">
    <name type="scientific">Drosophila sechellia</name>
    <name type="common">Fruit fly</name>
    <dbReference type="NCBI Taxonomy" id="7238"/>
    <lineage>
        <taxon>Eukaryota</taxon>
        <taxon>Metazoa</taxon>
        <taxon>Ecdysozoa</taxon>
        <taxon>Arthropoda</taxon>
        <taxon>Hexapoda</taxon>
        <taxon>Insecta</taxon>
        <taxon>Pterygota</taxon>
        <taxon>Neoptera</taxon>
        <taxon>Endopterygota</taxon>
        <taxon>Diptera</taxon>
        <taxon>Brachycera</taxon>
        <taxon>Muscomorpha</taxon>
        <taxon>Ephydroidea</taxon>
        <taxon>Drosophilidae</taxon>
        <taxon>Drosophila</taxon>
        <taxon>Sophophora</taxon>
    </lineage>
</organism>
<sequence length="2810" mass="320547">MRQNLYRTWSDWEESLAEWIVSDFNTLNVVDMVELNSKTIKNCMQFQKYLPENNIVPVLQKSAEAFKEKLPVIGYLRNPNLRARHWAEIEDLLNRKFFQEKDILIQTYEDVHAFDDVAVGEALMQISSQATGEVQLENMLKGIETTWKETELSIVPHHDAKDVFILAGTEELQAVLDDSNVNINTIAASKFVGPIKGKVDEWINAMDQFAKTFESWMDCQGAWIYLEAIFASADIQRQLPQEAKMFFTVDKSFKETVRQAKKVALALPTMSSADVHKVLVENNRLLDLISRGLEAYLEVKRVVFPRFYFLSNDELLEILAQTRIPQAVQPHLRKCFDAIYRLEFGSKEGGDGKMVATNDIVAFLSPEGEKLQFGKGLKARGAVEEWLSKVEEAMFVSCKRYMRFGYQCYPAKEREDWFQDHPNQVVLTVSQVHGAADIHRIYEGKERNPLNILEKMAKFEIKCLKDLGALAALTRKNISSLLRKILCALITIDVHAKDSVRMLIEKEVCKASDFNWLKMLRFYWADETETVYSRMAAANIPYYYEYLGAGGVLVLTPLTDRCYLCLMGAFQMDLGGAPAGPAGTGKTETTKDLAKALAKQCVVFNCSDGLDYKMMGRFFSGLAQCGAWCCFDEFNRIDIEVLSVIAQQLITIRTAKAMRVKRFIFEGREIKINRSCCVFITMNPGYAGRTELPDNLKALFRPISMMVPDYALISEVILYSGGLSRIPRSWARKMVQMYQLCSQQLSQQNHYDFGMRAVKSVLVMAGALKRASPNQREDITLIAALRDSNIPKFLADDAVLFRGILSDLFPGVELPDSQHPHLEASLRLGLRQKNLQAVPTTIRKCLQLYETMCVRWGVMLVGPTGGGKSVVLHALEFALSHLFENEVQDPNFRPVVIQTMNPKAVTMNELYGYVDLKTLEWQDGLLGLAVRTATTVEDEIHQWIMCDGPVDAVWIENLNTVLDDNKMLCLANSERIKLTAWIHMLFEVQDLLQASPATVSRCGMVYVDPGDLGWIPLIDTWREVDMKHKLPAPLAEFCYQLFVGYFDKALKIERKRAVYTIHQVLGSKVRLCCELTSAQLEAVKWSALGEEQGKELVTKIFAWAVLWAIASNLKDAEKVSFEEQWSKAIAQHPNMTLPNFTLWNYRIDLEKMDWGSWLDIMAKFVFDPETSYYDMQVPTVDTTKYGYVADLLFKRGMPVMVTGDTGVGKTVLAISCMKRLSQGNVIPVILNFSAQTSSMRTQEMIEGPLEKRKKTQLGAPVGKTVIVFIDDVNMPKLDTYGASPAIELLRQFLDFKGFYDREKLYWKEILDVVLGCACAPPGGGRNPLTPRFVRHFALFSLPKPNEETLTQIFNGILRGFLQTFSSAVRALSEPMVNACVDVYMRVATVMLPTPDKSHYIFNLRDLSKCIQGILQASNLHYNQENQILRLFYHETTRVFHDRLINIEDKNIFKTLMKEVCLDHFNRPVINDNEPPILFGDFMVFGKPKNERIYDEIRDHAKLESVLNDYIADYNSVAVGKQMKLILFQDAMEHTVRLARLLRSDRGNGLLVGVAGMGKQSLTRLASHVNEYNCWQIEMRRNYDLNAFHEDLRVLYRIAGIDNQPVTFLLIDSQIVEEEFLEDINNILNSGEVPNLFEGDEFEKIILDARDGCNENRKDDPCTRDDIYKFFINRVRNNLHVVMSMSPVGDAFRRRCRMFPSLVNCTTIDWFTSWPTEALYSVALGLLTKIAPKMEDRISLASTTVFMHKTVEDASVKFYKEMKRHYYTTPSSYLELLKLYQNLLKIKNMEIIAKRKRIANGLNKLLETNEVIAVMGKELEVMVPQLDEKSAMMKSLVDNLTKETKQADAVKQSVLEDEMNAKEKAAVAQAISEDAGKDLEIAMPALREAEDALKGLTKADINELKSFTTPPALVQFCMEAVCILLGVKPTWASAKAIMADINFIKRLFEYDKEHMKEDTLKKVKKYIDHKDFVPAKFEKVSKVAKSMSMWVISMDKFSKVYKVVEPKIKRKEAAEAELKEVMTVLRQKQKELAAVEAKIQGLRDSLEEKQREFQVIQDNVDLTYGRINRAGRLTSALSDEQVRWRETVKSLTGDLACVPGDVLVAAACVAYLGAFSHEYRRDMSALWVTKCREHKIPSSPEFNLLKVLGDPYEMRQWNVDGLPKDNISIENGIYATRALRWALMIDPQEQANRWIRNMERANNLQVIKMTDSTMMRVLENAVRQGYPVLLEEINETIDPSLRPILQRETYRFEGRTYLKLGDMVIDYDDNFKLYMTTKLPNPHYLPEVCINVTLVNFLVTESGLEDQLLADIVAIELPAMEIQRNDLVVKINSDKQQLLALEDKVLKLLFNSEGNILDDEELVETLNDAKETSLIIAARLIDTEETEKVITASRERYRILASRGAILYFVVAGLAEIDPMYQYSLKYFTQVFCNVLRLDHPPQSVEVRISTLMTDELRAIFDNISRGLFENHKIIFSFLLALSVERQEGRVTEEEFLFLSRGPVGNIRTKTQPAKIKMSQIEWDSCIFLEDNFRSFFGGFTDELDKPFFIQMQENKEVFDFAQTNQPPTDKWNKRLRVFHKLMFISAFRKPRFLLNVVCYLQSTVGKYFTEASGGTQLSSVYLDTSAVTPLIFVLSTGSDPMSGFLKFTTQMQFTDKYYSISLGQGQGPLAENLIEKSLRLGHWVFLQNCHLATSFMQTLETIVRNLTLGITKAHVDFRLYLSSMPIQTFPISVLQNSVKITNEPPKGIKANVFGALTDLKQDFFEQHIQNGNWRAIVFGLCMSMRLLERRKFGSWDGTSPTSSAEAIDAD</sequence>
<dbReference type="Pfam" id="PF12777">
    <property type="entry name" value="MT"/>
    <property type="match status" value="1"/>
</dbReference>
<dbReference type="Gene3D" id="3.40.50.300">
    <property type="entry name" value="P-loop containing nucleotide triphosphate hydrolases"/>
    <property type="match status" value="5"/>
</dbReference>
<dbReference type="InterPro" id="IPR026983">
    <property type="entry name" value="DHC"/>
</dbReference>
<dbReference type="FunFam" id="3.40.50.300:FF:000063">
    <property type="entry name" value="dynein heavy chain 6, axonemal"/>
    <property type="match status" value="1"/>
</dbReference>
<feature type="coiled-coil region" evidence="13">
    <location>
        <begin position="2007"/>
        <end position="2058"/>
    </location>
</feature>
<dbReference type="GO" id="GO:0036126">
    <property type="term" value="C:sperm flagellum"/>
    <property type="evidence" value="ECO:0007669"/>
    <property type="project" value="EnsemblMetazoa"/>
</dbReference>
<dbReference type="Pfam" id="PF03028">
    <property type="entry name" value="Dynein_heavy"/>
    <property type="match status" value="1"/>
</dbReference>
<dbReference type="Gene3D" id="6.10.140.1060">
    <property type="match status" value="1"/>
</dbReference>
<dbReference type="PhylomeDB" id="B4I6M8"/>
<dbReference type="GO" id="GO:0008569">
    <property type="term" value="F:minus-end-directed microtubule motor activity"/>
    <property type="evidence" value="ECO:0007669"/>
    <property type="project" value="InterPro"/>
</dbReference>
<dbReference type="FunFam" id="1.20.920.20:FF:000001">
    <property type="entry name" value="dynein heavy chain 2, axonemal"/>
    <property type="match status" value="1"/>
</dbReference>
<evidence type="ECO:0000256" key="10">
    <source>
        <dbReference type="ARBA" id="ARBA00023175"/>
    </source>
</evidence>
<name>B4I6M8_DROSE</name>
<dbReference type="FunFam" id="3.20.180.20:FF:000004">
    <property type="entry name" value="Dynein axonemal heavy chain 6"/>
    <property type="match status" value="1"/>
</dbReference>
<dbReference type="OMA" id="NWMYLEF"/>
<proteinExistence type="inferred from homology"/>
<dbReference type="GO" id="GO:0005930">
    <property type="term" value="C:axoneme"/>
    <property type="evidence" value="ECO:0007669"/>
    <property type="project" value="UniProtKB-SubCell"/>
</dbReference>
<comment type="subcellular location">
    <subcellularLocation>
        <location evidence="1">Cytoplasm</location>
        <location evidence="1">Cytoskeleton</location>
        <location evidence="1">Cilium axoneme</location>
    </subcellularLocation>
</comment>
<dbReference type="FunFam" id="3.40.50.300:FF:002141">
    <property type="entry name" value="Dynein heavy chain"/>
    <property type="match status" value="1"/>
</dbReference>
<dbReference type="Pfam" id="PF12774">
    <property type="entry name" value="AAA_6"/>
    <property type="match status" value="1"/>
</dbReference>
<dbReference type="InterPro" id="IPR043157">
    <property type="entry name" value="Dynein_AAA1S"/>
</dbReference>
<keyword evidence="7" id="KW-0243">Dynein</keyword>
<dbReference type="GO" id="GO:0005524">
    <property type="term" value="F:ATP binding"/>
    <property type="evidence" value="ECO:0007669"/>
    <property type="project" value="UniProtKB-KW"/>
</dbReference>
<keyword evidence="3" id="KW-0963">Cytoplasm</keyword>
<dbReference type="GO" id="GO:0045505">
    <property type="term" value="F:dynein intermediate chain binding"/>
    <property type="evidence" value="ECO:0007669"/>
    <property type="project" value="InterPro"/>
</dbReference>
<evidence type="ECO:0000256" key="3">
    <source>
        <dbReference type="ARBA" id="ARBA00022490"/>
    </source>
</evidence>
<keyword evidence="10" id="KW-0505">Motor protein</keyword>
<evidence type="ECO:0000256" key="5">
    <source>
        <dbReference type="ARBA" id="ARBA00022741"/>
    </source>
</evidence>
<keyword evidence="8 13" id="KW-0175">Coiled coil</keyword>
<dbReference type="Gene3D" id="1.10.287.2620">
    <property type="match status" value="1"/>
</dbReference>
<dbReference type="PROSITE" id="PS00675">
    <property type="entry name" value="SIGMA54_INTERACT_1"/>
    <property type="match status" value="1"/>
</dbReference>
<keyword evidence="16" id="KW-1185">Reference proteome</keyword>
<dbReference type="Gene3D" id="1.10.472.130">
    <property type="match status" value="1"/>
</dbReference>
<evidence type="ECO:0000256" key="9">
    <source>
        <dbReference type="ARBA" id="ARBA00023069"/>
    </source>
</evidence>
<accession>B4I6M8</accession>
<dbReference type="GO" id="GO:0051959">
    <property type="term" value="F:dynein light intermediate chain binding"/>
    <property type="evidence" value="ECO:0007669"/>
    <property type="project" value="InterPro"/>
</dbReference>
<dbReference type="GO" id="GO:0005874">
    <property type="term" value="C:microtubule"/>
    <property type="evidence" value="ECO:0007669"/>
    <property type="project" value="UniProtKB-KW"/>
</dbReference>
<evidence type="ECO:0000256" key="11">
    <source>
        <dbReference type="ARBA" id="ARBA00023212"/>
    </source>
</evidence>
<dbReference type="Pfam" id="PF12780">
    <property type="entry name" value="AAA_8"/>
    <property type="match status" value="1"/>
</dbReference>
<protein>
    <submittedName>
        <fullName evidence="15">GM22874</fullName>
    </submittedName>
</protein>
<dbReference type="InterPro" id="IPR024743">
    <property type="entry name" value="Dynein_HC_stalk"/>
</dbReference>
<evidence type="ECO:0000256" key="2">
    <source>
        <dbReference type="ARBA" id="ARBA00008887"/>
    </source>
</evidence>
<dbReference type="Gene3D" id="3.20.180.20">
    <property type="entry name" value="Dynein heavy chain, N-terminal domain 2"/>
    <property type="match status" value="1"/>
</dbReference>
<dbReference type="GO" id="GO:0030317">
    <property type="term" value="P:flagellated sperm motility"/>
    <property type="evidence" value="ECO:0007669"/>
    <property type="project" value="EnsemblMetazoa"/>
</dbReference>
<dbReference type="Pfam" id="PF12781">
    <property type="entry name" value="AAA_9"/>
    <property type="match status" value="1"/>
</dbReference>
<dbReference type="Pfam" id="PF08393">
    <property type="entry name" value="DHC_N2"/>
    <property type="match status" value="1"/>
</dbReference>
<dbReference type="Pfam" id="PF12775">
    <property type="entry name" value="AAA_7"/>
    <property type="match status" value="1"/>
</dbReference>
<dbReference type="CDD" id="cd00009">
    <property type="entry name" value="AAA"/>
    <property type="match status" value="1"/>
</dbReference>
<dbReference type="PANTHER" id="PTHR22878">
    <property type="entry name" value="DYNEIN HEAVY CHAIN 6, AXONEMAL-LIKE-RELATED"/>
    <property type="match status" value="1"/>
</dbReference>
<dbReference type="FunFam" id="3.40.50.300:FF:001145">
    <property type="entry name" value="Putative dynein heavy chain"/>
    <property type="match status" value="1"/>
</dbReference>
<dbReference type="Gene3D" id="1.20.920.30">
    <property type="match status" value="1"/>
</dbReference>
<evidence type="ECO:0000259" key="14">
    <source>
        <dbReference type="SMART" id="SM00382"/>
    </source>
</evidence>
<evidence type="ECO:0000256" key="4">
    <source>
        <dbReference type="ARBA" id="ARBA00022701"/>
    </source>
</evidence>
<evidence type="ECO:0000256" key="8">
    <source>
        <dbReference type="ARBA" id="ARBA00023054"/>
    </source>
</evidence>
<dbReference type="SMART" id="SM00382">
    <property type="entry name" value="AAA"/>
    <property type="match status" value="2"/>
</dbReference>
<dbReference type="Pfam" id="PF17852">
    <property type="entry name" value="Dynein_AAA_lid"/>
    <property type="match status" value="1"/>
</dbReference>
<dbReference type="Gene3D" id="1.20.58.1120">
    <property type="match status" value="1"/>
</dbReference>
<dbReference type="InterPro" id="IPR027417">
    <property type="entry name" value="P-loop_NTPase"/>
</dbReference>
<evidence type="ECO:0000256" key="13">
    <source>
        <dbReference type="SAM" id="Coils"/>
    </source>
</evidence>
<dbReference type="HOGENOM" id="CLU_000038_3_0_1"/>
<feature type="domain" description="AAA+ ATPase" evidence="14">
    <location>
        <begin position="1195"/>
        <end position="1343"/>
    </location>
</feature>
<dbReference type="InterPro" id="IPR042222">
    <property type="entry name" value="Dynein_2_N"/>
</dbReference>
<evidence type="ECO:0000313" key="16">
    <source>
        <dbReference type="Proteomes" id="UP000001292"/>
    </source>
</evidence>
<keyword evidence="12" id="KW-0966">Cell projection</keyword>
<dbReference type="InterPro" id="IPR004273">
    <property type="entry name" value="Dynein_heavy_D6_P-loop"/>
</dbReference>
<keyword evidence="4" id="KW-0493">Microtubule</keyword>
<dbReference type="InterPro" id="IPR041466">
    <property type="entry name" value="Dynein_AAA5_ext"/>
</dbReference>
<dbReference type="InterPro" id="IPR024317">
    <property type="entry name" value="Dynein_heavy_chain_D4_dom"/>
</dbReference>
<keyword evidence="11" id="KW-0206">Cytoskeleton</keyword>
<dbReference type="Gene3D" id="1.10.8.710">
    <property type="match status" value="1"/>
</dbReference>
<evidence type="ECO:0000256" key="1">
    <source>
        <dbReference type="ARBA" id="ARBA00004430"/>
    </source>
</evidence>
<reference evidence="15 16" key="1">
    <citation type="journal article" date="2007" name="Nature">
        <title>Evolution of genes and genomes on the Drosophila phylogeny.</title>
        <authorList>
            <consortium name="Drosophila 12 Genomes Consortium"/>
            <person name="Clark A.G."/>
            <person name="Eisen M.B."/>
            <person name="Smith D.R."/>
            <person name="Bergman C.M."/>
            <person name="Oliver B."/>
            <person name="Markow T.A."/>
            <person name="Kaufman T.C."/>
            <person name="Kellis M."/>
            <person name="Gelbart W."/>
            <person name="Iyer V.N."/>
            <person name="Pollard D.A."/>
            <person name="Sackton T.B."/>
            <person name="Larracuente A.M."/>
            <person name="Singh N.D."/>
            <person name="Abad J.P."/>
            <person name="Abt D.N."/>
            <person name="Adryan B."/>
            <person name="Aguade M."/>
            <person name="Akashi H."/>
            <person name="Anderson W.W."/>
            <person name="Aquadro C.F."/>
            <person name="Ardell D.H."/>
            <person name="Arguello R."/>
            <person name="Artieri C.G."/>
            <person name="Barbash D.A."/>
            <person name="Barker D."/>
            <person name="Barsanti P."/>
            <person name="Batterham P."/>
            <person name="Batzoglou S."/>
            <person name="Begun D."/>
            <person name="Bhutkar A."/>
            <person name="Blanco E."/>
            <person name="Bosak S.A."/>
            <person name="Bradley R.K."/>
            <person name="Brand A.D."/>
            <person name="Brent M.R."/>
            <person name="Brooks A.N."/>
            <person name="Brown R.H."/>
            <person name="Butlin R.K."/>
            <person name="Caggese C."/>
            <person name="Calvi B.R."/>
            <person name="Bernardo de Carvalho A."/>
            <person name="Caspi A."/>
            <person name="Castrezana S."/>
            <person name="Celniker S.E."/>
            <person name="Chang J.L."/>
            <person name="Chapple C."/>
            <person name="Chatterji S."/>
            <person name="Chinwalla A."/>
            <person name="Civetta A."/>
            <person name="Clifton S.W."/>
            <person name="Comeron J.M."/>
            <person name="Costello J.C."/>
            <person name="Coyne J.A."/>
            <person name="Daub J."/>
            <person name="David R.G."/>
            <person name="Delcher A.L."/>
            <person name="Delehaunty K."/>
            <person name="Do C.B."/>
            <person name="Ebling H."/>
            <person name="Edwards K."/>
            <person name="Eickbush T."/>
            <person name="Evans J.D."/>
            <person name="Filipski A."/>
            <person name="Findeiss S."/>
            <person name="Freyhult E."/>
            <person name="Fulton L."/>
            <person name="Fulton R."/>
            <person name="Garcia A.C."/>
            <person name="Gardiner A."/>
            <person name="Garfield D.A."/>
            <person name="Garvin B.E."/>
            <person name="Gibson G."/>
            <person name="Gilbert D."/>
            <person name="Gnerre S."/>
            <person name="Godfrey J."/>
            <person name="Good R."/>
            <person name="Gotea V."/>
            <person name="Gravely B."/>
            <person name="Greenberg A.J."/>
            <person name="Griffiths-Jones S."/>
            <person name="Gross S."/>
            <person name="Guigo R."/>
            <person name="Gustafson E.A."/>
            <person name="Haerty W."/>
            <person name="Hahn M.W."/>
            <person name="Halligan D.L."/>
            <person name="Halpern A.L."/>
            <person name="Halter G.M."/>
            <person name="Han M.V."/>
            <person name="Heger A."/>
            <person name="Hillier L."/>
            <person name="Hinrichs A.S."/>
            <person name="Holmes I."/>
            <person name="Hoskins R.A."/>
            <person name="Hubisz M.J."/>
            <person name="Hultmark D."/>
            <person name="Huntley M.A."/>
            <person name="Jaffe D.B."/>
            <person name="Jagadeeshan S."/>
            <person name="Jeck W.R."/>
            <person name="Johnson J."/>
            <person name="Jones C.D."/>
            <person name="Jordan W.C."/>
            <person name="Karpen G.H."/>
            <person name="Kataoka E."/>
            <person name="Keightley P.D."/>
            <person name="Kheradpour P."/>
            <person name="Kirkness E.F."/>
            <person name="Koerich L.B."/>
            <person name="Kristiansen K."/>
            <person name="Kudrna D."/>
            <person name="Kulathinal R.J."/>
            <person name="Kumar S."/>
            <person name="Kwok R."/>
            <person name="Lander E."/>
            <person name="Langley C.H."/>
            <person name="Lapoint R."/>
            <person name="Lazzaro B.P."/>
            <person name="Lee S.J."/>
            <person name="Levesque L."/>
            <person name="Li R."/>
            <person name="Lin C.F."/>
            <person name="Lin M.F."/>
            <person name="Lindblad-Toh K."/>
            <person name="Llopart A."/>
            <person name="Long M."/>
            <person name="Low L."/>
            <person name="Lozovsky E."/>
            <person name="Lu J."/>
            <person name="Luo M."/>
            <person name="Machado C.A."/>
            <person name="Makalowski W."/>
            <person name="Marzo M."/>
            <person name="Matsuda M."/>
            <person name="Matzkin L."/>
            <person name="McAllister B."/>
            <person name="McBride C.S."/>
            <person name="McKernan B."/>
            <person name="McKernan K."/>
            <person name="Mendez-Lago M."/>
            <person name="Minx P."/>
            <person name="Mollenhauer M.U."/>
            <person name="Montooth K."/>
            <person name="Mount S.M."/>
            <person name="Mu X."/>
            <person name="Myers E."/>
            <person name="Negre B."/>
            <person name="Newfeld S."/>
            <person name="Nielsen R."/>
            <person name="Noor M.A."/>
            <person name="O'Grady P."/>
            <person name="Pachter L."/>
            <person name="Papaceit M."/>
            <person name="Parisi M.J."/>
            <person name="Parisi M."/>
            <person name="Parts L."/>
            <person name="Pedersen J.S."/>
            <person name="Pesole G."/>
            <person name="Phillippy A.M."/>
            <person name="Ponting C.P."/>
            <person name="Pop M."/>
            <person name="Porcelli D."/>
            <person name="Powell J.R."/>
            <person name="Prohaska S."/>
            <person name="Pruitt K."/>
            <person name="Puig M."/>
            <person name="Quesneville H."/>
            <person name="Ram K.R."/>
            <person name="Rand D."/>
            <person name="Rasmussen M.D."/>
            <person name="Reed L.K."/>
            <person name="Reenan R."/>
            <person name="Reily A."/>
            <person name="Remington K.A."/>
            <person name="Rieger T.T."/>
            <person name="Ritchie M.G."/>
            <person name="Robin C."/>
            <person name="Rogers Y.H."/>
            <person name="Rohde C."/>
            <person name="Rozas J."/>
            <person name="Rubenfield M.J."/>
            <person name="Ruiz A."/>
            <person name="Russo S."/>
            <person name="Salzberg S.L."/>
            <person name="Sanchez-Gracia A."/>
            <person name="Saranga D.J."/>
            <person name="Sato H."/>
            <person name="Schaeffer S.W."/>
            <person name="Schatz M.C."/>
            <person name="Schlenke T."/>
            <person name="Schwartz R."/>
            <person name="Segarra C."/>
            <person name="Singh R.S."/>
            <person name="Sirot L."/>
            <person name="Sirota M."/>
            <person name="Sisneros N.B."/>
            <person name="Smith C.D."/>
            <person name="Smith T.F."/>
            <person name="Spieth J."/>
            <person name="Stage D.E."/>
            <person name="Stark A."/>
            <person name="Stephan W."/>
            <person name="Strausberg R.L."/>
            <person name="Strempel S."/>
            <person name="Sturgill D."/>
            <person name="Sutton G."/>
            <person name="Sutton G.G."/>
            <person name="Tao W."/>
            <person name="Teichmann S."/>
            <person name="Tobari Y.N."/>
            <person name="Tomimura Y."/>
            <person name="Tsolas J.M."/>
            <person name="Valente V.L."/>
            <person name="Venter E."/>
            <person name="Venter J.C."/>
            <person name="Vicario S."/>
            <person name="Vieira F.G."/>
            <person name="Vilella A.J."/>
            <person name="Villasante A."/>
            <person name="Walenz B."/>
            <person name="Wang J."/>
            <person name="Wasserman M."/>
            <person name="Watts T."/>
            <person name="Wilson D."/>
            <person name="Wilson R.K."/>
            <person name="Wing R.A."/>
            <person name="Wolfner M.F."/>
            <person name="Wong A."/>
            <person name="Wong G.K."/>
            <person name="Wu C.I."/>
            <person name="Wu G."/>
            <person name="Yamamoto D."/>
            <person name="Yang H.P."/>
            <person name="Yang S.P."/>
            <person name="Yorke J.A."/>
            <person name="Yoshida K."/>
            <person name="Zdobnov E."/>
            <person name="Zhang P."/>
            <person name="Zhang Y."/>
            <person name="Zimin A.V."/>
            <person name="Baldwin J."/>
            <person name="Abdouelleil A."/>
            <person name="Abdulkadir J."/>
            <person name="Abebe A."/>
            <person name="Abera B."/>
            <person name="Abreu J."/>
            <person name="Acer S.C."/>
            <person name="Aftuck L."/>
            <person name="Alexander A."/>
            <person name="An P."/>
            <person name="Anderson E."/>
            <person name="Anderson S."/>
            <person name="Arachi H."/>
            <person name="Azer M."/>
            <person name="Bachantsang P."/>
            <person name="Barry A."/>
            <person name="Bayul T."/>
            <person name="Berlin A."/>
            <person name="Bessette D."/>
            <person name="Bloom T."/>
            <person name="Blye J."/>
            <person name="Boguslavskiy L."/>
            <person name="Bonnet C."/>
            <person name="Boukhgalter B."/>
            <person name="Bourzgui I."/>
            <person name="Brown A."/>
            <person name="Cahill P."/>
            <person name="Channer S."/>
            <person name="Cheshatsang Y."/>
            <person name="Chuda L."/>
            <person name="Citroen M."/>
            <person name="Collymore A."/>
            <person name="Cooke P."/>
            <person name="Costello M."/>
            <person name="D'Aco K."/>
            <person name="Daza R."/>
            <person name="De Haan G."/>
            <person name="DeGray S."/>
            <person name="DeMaso C."/>
            <person name="Dhargay N."/>
            <person name="Dooley K."/>
            <person name="Dooley E."/>
            <person name="Doricent M."/>
            <person name="Dorje P."/>
            <person name="Dorjee K."/>
            <person name="Dupes A."/>
            <person name="Elong R."/>
            <person name="Falk J."/>
            <person name="Farina A."/>
            <person name="Faro S."/>
            <person name="Ferguson D."/>
            <person name="Fisher S."/>
            <person name="Foley C.D."/>
            <person name="Franke A."/>
            <person name="Friedrich D."/>
            <person name="Gadbois L."/>
            <person name="Gearin G."/>
            <person name="Gearin C.R."/>
            <person name="Giannoukos G."/>
            <person name="Goode T."/>
            <person name="Graham J."/>
            <person name="Grandbois E."/>
            <person name="Grewal S."/>
            <person name="Gyaltsen K."/>
            <person name="Hafez N."/>
            <person name="Hagos B."/>
            <person name="Hall J."/>
            <person name="Henson C."/>
            <person name="Hollinger A."/>
            <person name="Honan T."/>
            <person name="Huard M.D."/>
            <person name="Hughes L."/>
            <person name="Hurhula B."/>
            <person name="Husby M.E."/>
            <person name="Kamat A."/>
            <person name="Kanga B."/>
            <person name="Kashin S."/>
            <person name="Khazanovich D."/>
            <person name="Kisner P."/>
            <person name="Lance K."/>
            <person name="Lara M."/>
            <person name="Lee W."/>
            <person name="Lennon N."/>
            <person name="Letendre F."/>
            <person name="LeVine R."/>
            <person name="Lipovsky A."/>
            <person name="Liu X."/>
            <person name="Liu J."/>
            <person name="Liu S."/>
            <person name="Lokyitsang T."/>
            <person name="Lokyitsang Y."/>
            <person name="Lubonja R."/>
            <person name="Lui A."/>
            <person name="MacDonald P."/>
            <person name="Magnisalis V."/>
            <person name="Maru K."/>
            <person name="Matthews C."/>
            <person name="McCusker W."/>
            <person name="McDonough S."/>
            <person name="Mehta T."/>
            <person name="Meldrim J."/>
            <person name="Meneus L."/>
            <person name="Mihai O."/>
            <person name="Mihalev A."/>
            <person name="Mihova T."/>
            <person name="Mittelman R."/>
            <person name="Mlenga V."/>
            <person name="Montmayeur A."/>
            <person name="Mulrain L."/>
            <person name="Navidi A."/>
            <person name="Naylor J."/>
            <person name="Negash T."/>
            <person name="Nguyen T."/>
            <person name="Nguyen N."/>
            <person name="Nicol R."/>
            <person name="Norbu C."/>
            <person name="Norbu N."/>
            <person name="Novod N."/>
            <person name="O'Neill B."/>
            <person name="Osman S."/>
            <person name="Markiewicz E."/>
            <person name="Oyono O.L."/>
            <person name="Patti C."/>
            <person name="Phunkhang P."/>
            <person name="Pierre F."/>
            <person name="Priest M."/>
            <person name="Raghuraman S."/>
            <person name="Rege F."/>
            <person name="Reyes R."/>
            <person name="Rise C."/>
            <person name="Rogov P."/>
            <person name="Ross K."/>
            <person name="Ryan E."/>
            <person name="Settipalli S."/>
            <person name="Shea T."/>
            <person name="Sherpa N."/>
            <person name="Shi L."/>
            <person name="Shih D."/>
            <person name="Sparrow T."/>
            <person name="Spaulding J."/>
            <person name="Stalker J."/>
            <person name="Stange-Thomann N."/>
            <person name="Stavropoulos S."/>
            <person name="Stone C."/>
            <person name="Strader C."/>
            <person name="Tesfaye S."/>
            <person name="Thomson T."/>
            <person name="Thoulutsang Y."/>
            <person name="Thoulutsang D."/>
            <person name="Topham K."/>
            <person name="Topping I."/>
            <person name="Tsamla T."/>
            <person name="Vassiliev H."/>
            <person name="Vo A."/>
            <person name="Wangchuk T."/>
            <person name="Wangdi T."/>
            <person name="Weiand M."/>
            <person name="Wilkinson J."/>
            <person name="Wilson A."/>
            <person name="Yadav S."/>
            <person name="Young G."/>
            <person name="Yu Q."/>
            <person name="Zembek L."/>
            <person name="Zhong D."/>
            <person name="Zimmer A."/>
            <person name="Zwirko Z."/>
            <person name="Jaffe D.B."/>
            <person name="Alvarez P."/>
            <person name="Brockman W."/>
            <person name="Butler J."/>
            <person name="Chin C."/>
            <person name="Gnerre S."/>
            <person name="Grabherr M."/>
            <person name="Kleber M."/>
            <person name="Mauceli E."/>
            <person name="MacCallum I."/>
        </authorList>
    </citation>
    <scope>NUCLEOTIDE SEQUENCE [LARGE SCALE GENOMIC DNA]</scope>
    <source>
        <strain evidence="16">Rob3c / Tucson 14021-0248.25</strain>
    </source>
</reference>
<keyword evidence="5" id="KW-0547">Nucleotide-binding</keyword>
<dbReference type="FunFam" id="1.10.8.710:FF:000001">
    <property type="entry name" value="Dynein axonemal heavy chain 2"/>
    <property type="match status" value="1"/>
</dbReference>
<evidence type="ECO:0000256" key="6">
    <source>
        <dbReference type="ARBA" id="ARBA00022840"/>
    </source>
</evidence>
<dbReference type="InterPro" id="IPR042228">
    <property type="entry name" value="Dynein_linker_3"/>
</dbReference>
<dbReference type="STRING" id="7238.B4I6M8"/>
<dbReference type="InterPro" id="IPR003593">
    <property type="entry name" value="AAA+_ATPase"/>
</dbReference>
<keyword evidence="6" id="KW-0067">ATP-binding</keyword>
<evidence type="ECO:0000256" key="12">
    <source>
        <dbReference type="ARBA" id="ARBA00023273"/>
    </source>
</evidence>
<dbReference type="SMR" id="B4I6M8"/>
<keyword evidence="9" id="KW-0969">Cilium</keyword>
<dbReference type="FunFam" id="3.40.50.300:FF:000362">
    <property type="entry name" value="Dynein, axonemal, heavy chain 6"/>
    <property type="match status" value="1"/>
</dbReference>
<dbReference type="InterPro" id="IPR035706">
    <property type="entry name" value="AAA_9"/>
</dbReference>
<dbReference type="Gene3D" id="1.10.8.1220">
    <property type="match status" value="1"/>
</dbReference>
<dbReference type="FunFam" id="1.10.8.1220:FF:000001">
    <property type="entry name" value="Dynein axonemal heavy chain 5"/>
    <property type="match status" value="1"/>
</dbReference>
<dbReference type="GO" id="GO:0030286">
    <property type="term" value="C:dynein complex"/>
    <property type="evidence" value="ECO:0007669"/>
    <property type="project" value="UniProtKB-KW"/>
</dbReference>
<dbReference type="InterPro" id="IPR013602">
    <property type="entry name" value="Dynein_heavy_linker"/>
</dbReference>
<dbReference type="InterPro" id="IPR054354">
    <property type="entry name" value="DYNC2H1-like_lid"/>
</dbReference>
<feature type="domain" description="AAA+ ATPase" evidence="14">
    <location>
        <begin position="574"/>
        <end position="711"/>
    </location>
</feature>
<dbReference type="FunFam" id="1.20.920.30:FF:000010">
    <property type="entry name" value="Dynein heavy chain family protein"/>
    <property type="match status" value="1"/>
</dbReference>
<dbReference type="InterPro" id="IPR035699">
    <property type="entry name" value="AAA_6"/>
</dbReference>
<dbReference type="Proteomes" id="UP000001292">
    <property type="component" value="Unassembled WGS sequence"/>
</dbReference>
<evidence type="ECO:0000313" key="15">
    <source>
        <dbReference type="EMBL" id="EDW55976.1"/>
    </source>
</evidence>
<dbReference type="FunFam" id="1.20.140.100:FF:000004">
    <property type="entry name" value="Dynein axonemal heavy chain 6"/>
    <property type="match status" value="1"/>
</dbReference>
<dbReference type="Pfam" id="PF22597">
    <property type="entry name" value="DYN_lid"/>
    <property type="match status" value="1"/>
</dbReference>
<gene>
    <name evidence="15" type="primary">Dsec\GM22874</name>
    <name evidence="15" type="ORF">Dsec_GM22874</name>
</gene>
<dbReference type="Gene3D" id="1.20.140.100">
    <property type="entry name" value="Dynein heavy chain, N-terminal domain 2"/>
    <property type="match status" value="1"/>
</dbReference>
<evidence type="ECO:0000256" key="7">
    <source>
        <dbReference type="ARBA" id="ARBA00023017"/>
    </source>
</evidence>